<feature type="domain" description="HRDC" evidence="7">
    <location>
        <begin position="211"/>
        <end position="291"/>
    </location>
</feature>
<dbReference type="GO" id="GO:0008408">
    <property type="term" value="F:3'-5' exonuclease activity"/>
    <property type="evidence" value="ECO:0007669"/>
    <property type="project" value="InterPro"/>
</dbReference>
<dbReference type="InterPro" id="IPR036397">
    <property type="entry name" value="RNaseH_sf"/>
</dbReference>
<name>A0A4Z1R6J1_9GAMM</name>
<dbReference type="GO" id="GO:0000166">
    <property type="term" value="F:nucleotide binding"/>
    <property type="evidence" value="ECO:0007669"/>
    <property type="project" value="InterPro"/>
</dbReference>
<evidence type="ECO:0000256" key="6">
    <source>
        <dbReference type="HAMAP-Rule" id="MF_01899"/>
    </source>
</evidence>
<dbReference type="InterPro" id="IPR010997">
    <property type="entry name" value="HRDC-like_sf"/>
</dbReference>
<dbReference type="PANTHER" id="PTHR47649:SF1">
    <property type="entry name" value="RIBONUCLEASE D"/>
    <property type="match status" value="1"/>
</dbReference>
<keyword evidence="1 6" id="KW-0963">Cytoplasm</keyword>
<keyword evidence="4 6" id="KW-0378">Hydrolase</keyword>
<evidence type="ECO:0000256" key="4">
    <source>
        <dbReference type="ARBA" id="ARBA00022801"/>
    </source>
</evidence>
<dbReference type="Proteomes" id="UP000298681">
    <property type="component" value="Unassembled WGS sequence"/>
</dbReference>
<sequence length="371" mass="41226">MPEPRIQWIDDPQTLTARLADPPASVGLDTEFIRERTYWPQLALVQLAIDGDILLVDPLVPGMTDALRPLLLDPAVLKVMHSAGEDLIAFKHACDAVPTPLFDTQVAAAMAGIAAGLGYQKLVQEITGKALPKGETRSDWMRRPLSESQLAYAADDVRHLAALHRDLDARLAALGRRAWLDADCARQVRLADNDEGERWPHLSLRAAQHLEPAAQHRLLRLLRWREQFARERDRPRNWVLDNDLATLLARDPPGDAAELQRVLDRHPKSPRKLATQIQQALDTPLADEGDAPPPRTEEVDRKALKRLQDAVAARSAELGLPDGVLASRRWLEALLERGEWPQALSGWRRAQLEPVLSPLLGDALPAASRSV</sequence>
<dbReference type="GO" id="GO:0042780">
    <property type="term" value="P:tRNA 3'-end processing"/>
    <property type="evidence" value="ECO:0007669"/>
    <property type="project" value="UniProtKB-UniRule"/>
</dbReference>
<evidence type="ECO:0000256" key="1">
    <source>
        <dbReference type="ARBA" id="ARBA00022490"/>
    </source>
</evidence>
<keyword evidence="9" id="KW-1185">Reference proteome</keyword>
<comment type="similarity">
    <text evidence="6">Belongs to the RNase D family.</text>
</comment>
<dbReference type="Pfam" id="PF00570">
    <property type="entry name" value="HRDC"/>
    <property type="match status" value="1"/>
</dbReference>
<dbReference type="InterPro" id="IPR051086">
    <property type="entry name" value="RNase_D-like"/>
</dbReference>
<accession>A0A4Z1R6J1</accession>
<dbReference type="EC" id="3.1.13.5" evidence="6"/>
<dbReference type="CDD" id="cd06142">
    <property type="entry name" value="RNaseD_exo"/>
    <property type="match status" value="1"/>
</dbReference>
<dbReference type="Gene3D" id="1.10.150.80">
    <property type="entry name" value="HRDC domain"/>
    <property type="match status" value="2"/>
</dbReference>
<dbReference type="GO" id="GO:0003676">
    <property type="term" value="F:nucleic acid binding"/>
    <property type="evidence" value="ECO:0007669"/>
    <property type="project" value="InterPro"/>
</dbReference>
<dbReference type="SUPFAM" id="SSF53098">
    <property type="entry name" value="Ribonuclease H-like"/>
    <property type="match status" value="1"/>
</dbReference>
<keyword evidence="2 6" id="KW-0819">tRNA processing</keyword>
<comment type="subcellular location">
    <subcellularLocation>
        <location evidence="6">Cytoplasm</location>
    </subcellularLocation>
</comment>
<organism evidence="8 9">
    <name type="scientific">Luteimonas yindakuii</name>
    <dbReference type="NCBI Taxonomy" id="2565782"/>
    <lineage>
        <taxon>Bacteria</taxon>
        <taxon>Pseudomonadati</taxon>
        <taxon>Pseudomonadota</taxon>
        <taxon>Gammaproteobacteria</taxon>
        <taxon>Lysobacterales</taxon>
        <taxon>Lysobacteraceae</taxon>
        <taxon>Luteimonas</taxon>
    </lineage>
</organism>
<dbReference type="GO" id="GO:0033890">
    <property type="term" value="F:ribonuclease D activity"/>
    <property type="evidence" value="ECO:0007669"/>
    <property type="project" value="UniProtKB-UniRule"/>
</dbReference>
<dbReference type="InterPro" id="IPR044876">
    <property type="entry name" value="HRDC_dom_sf"/>
</dbReference>
<comment type="catalytic activity">
    <reaction evidence="6">
        <text>Exonucleolytic cleavage that removes extra residues from the 3'-terminus of tRNA to produce 5'-mononucleotides.</text>
        <dbReference type="EC" id="3.1.13.5"/>
    </reaction>
</comment>
<proteinExistence type="inferred from homology"/>
<dbReference type="SMART" id="SM00474">
    <property type="entry name" value="35EXOc"/>
    <property type="match status" value="1"/>
</dbReference>
<dbReference type="AlphaFoldDB" id="A0A4Z1R6J1"/>
<dbReference type="InterPro" id="IPR002562">
    <property type="entry name" value="3'-5'_exonuclease_dom"/>
</dbReference>
<dbReference type="GO" id="GO:0005737">
    <property type="term" value="C:cytoplasm"/>
    <property type="evidence" value="ECO:0007669"/>
    <property type="project" value="UniProtKB-SubCell"/>
</dbReference>
<gene>
    <name evidence="6 8" type="primary">rnd</name>
    <name evidence="8" type="ORF">E4582_04780</name>
</gene>
<dbReference type="NCBIfam" id="TIGR01388">
    <property type="entry name" value="rnd"/>
    <property type="match status" value="1"/>
</dbReference>
<dbReference type="SUPFAM" id="SSF47819">
    <property type="entry name" value="HRDC-like"/>
    <property type="match status" value="2"/>
</dbReference>
<comment type="caution">
    <text evidence="8">The sequence shown here is derived from an EMBL/GenBank/DDBJ whole genome shotgun (WGS) entry which is preliminary data.</text>
</comment>
<comment type="function">
    <text evidence="6">Exonuclease involved in the 3' processing of various precursor tRNAs. Initiates hydrolysis at the 3'-terminus of an RNA molecule and releases 5'-mononucleotides.</text>
</comment>
<evidence type="ECO:0000313" key="9">
    <source>
        <dbReference type="Proteomes" id="UP000298681"/>
    </source>
</evidence>
<dbReference type="EMBL" id="SPUH01000001">
    <property type="protein sequence ID" value="TKS54155.1"/>
    <property type="molecule type" value="Genomic_DNA"/>
</dbReference>
<dbReference type="InterPro" id="IPR002121">
    <property type="entry name" value="HRDC_dom"/>
</dbReference>
<evidence type="ECO:0000256" key="5">
    <source>
        <dbReference type="ARBA" id="ARBA00022839"/>
    </source>
</evidence>
<evidence type="ECO:0000313" key="8">
    <source>
        <dbReference type="EMBL" id="TKS54155.1"/>
    </source>
</evidence>
<keyword evidence="3 6" id="KW-0540">Nuclease</keyword>
<dbReference type="PROSITE" id="PS50967">
    <property type="entry name" value="HRDC"/>
    <property type="match status" value="1"/>
</dbReference>
<dbReference type="RefSeq" id="WP_134673536.1">
    <property type="nucleotide sequence ID" value="NZ_SPUH01000001.1"/>
</dbReference>
<dbReference type="HAMAP" id="MF_01899">
    <property type="entry name" value="RNase_D"/>
    <property type="match status" value="1"/>
</dbReference>
<dbReference type="Gene3D" id="3.30.420.10">
    <property type="entry name" value="Ribonuclease H-like superfamily/Ribonuclease H"/>
    <property type="match status" value="1"/>
</dbReference>
<dbReference type="PANTHER" id="PTHR47649">
    <property type="entry name" value="RIBONUCLEASE D"/>
    <property type="match status" value="1"/>
</dbReference>
<protein>
    <recommendedName>
        <fullName evidence="6">Ribonuclease D</fullName>
        <shortName evidence="6">RNase D</shortName>
        <ecNumber evidence="6">3.1.13.5</ecNumber>
    </recommendedName>
</protein>
<keyword evidence="5 6" id="KW-0269">Exonuclease</keyword>
<dbReference type="InterPro" id="IPR006292">
    <property type="entry name" value="RNase_D"/>
</dbReference>
<dbReference type="Pfam" id="PF01612">
    <property type="entry name" value="DNA_pol_A_exo1"/>
    <property type="match status" value="1"/>
</dbReference>
<reference evidence="8 9" key="1">
    <citation type="submission" date="2019-01" db="EMBL/GenBank/DDBJ databases">
        <authorList>
            <person name="Zhang S."/>
        </authorList>
    </citation>
    <scope>NUCLEOTIDE SEQUENCE [LARGE SCALE GENOMIC DNA]</scope>
    <source>
        <strain evidence="8 9">1626</strain>
    </source>
</reference>
<evidence type="ECO:0000256" key="3">
    <source>
        <dbReference type="ARBA" id="ARBA00022722"/>
    </source>
</evidence>
<evidence type="ECO:0000259" key="7">
    <source>
        <dbReference type="PROSITE" id="PS50967"/>
    </source>
</evidence>
<evidence type="ECO:0000256" key="2">
    <source>
        <dbReference type="ARBA" id="ARBA00022694"/>
    </source>
</evidence>
<comment type="cofactor">
    <cofactor evidence="6">
        <name>a divalent metal cation</name>
        <dbReference type="ChEBI" id="CHEBI:60240"/>
    </cofactor>
</comment>
<dbReference type="InterPro" id="IPR012337">
    <property type="entry name" value="RNaseH-like_sf"/>
</dbReference>